<dbReference type="GO" id="GO:0005886">
    <property type="term" value="C:plasma membrane"/>
    <property type="evidence" value="ECO:0007669"/>
    <property type="project" value="UniProtKB-SubCell"/>
</dbReference>
<sequence>MKKIYSLILLLAISMFVVACGNDSGGDSEANAEAEGNETENQEQQEEETPAEIEVEHELDTTTVPTNPENVVVFDMGTLETLDELGVDVAAVPKENLPPHLSQYDSDEYKNAGTLFEPDFETLATVDPDLIIISGRTSEVYEDLAELAPTIYMGVDTENYMESFESNVTTLGQIFTKEDEAEQALTEINDSITALQEKADAMEGNGLVILTNEGGVSAFGAGSRFGIIHDVFGVPEADESIDVSTHGQNVSFEYLAETNPDYLFVIDRNTVVGGEASAEKTLDNELVNETTAAQNDQITYLDPYYWYVSGGGLTSVKEMVNEVSEGLE</sequence>
<keyword evidence="3" id="KW-0813">Transport</keyword>
<comment type="caution">
    <text evidence="9">The sequence shown here is derived from an EMBL/GenBank/DDBJ whole genome shotgun (WGS) entry which is preliminary data.</text>
</comment>
<evidence type="ECO:0000256" key="4">
    <source>
        <dbReference type="ARBA" id="ARBA00022729"/>
    </source>
</evidence>
<dbReference type="InterPro" id="IPR002491">
    <property type="entry name" value="ABC_transptr_periplasmic_BD"/>
</dbReference>
<dbReference type="PANTHER" id="PTHR30532:SF28">
    <property type="entry name" value="PETROBACTIN-BINDING PROTEIN YCLQ"/>
    <property type="match status" value="1"/>
</dbReference>
<feature type="domain" description="Fe/B12 periplasmic-binding" evidence="8">
    <location>
        <begin position="70"/>
        <end position="328"/>
    </location>
</feature>
<dbReference type="eggNOG" id="COG4607">
    <property type="taxonomic scope" value="Bacteria"/>
</dbReference>
<dbReference type="CDD" id="cd01140">
    <property type="entry name" value="FatB"/>
    <property type="match status" value="1"/>
</dbReference>
<gene>
    <name evidence="9" type="ORF">J416_08884</name>
</gene>
<keyword evidence="4 7" id="KW-0732">Signal</keyword>
<reference evidence="9 10" key="1">
    <citation type="submission" date="2013-03" db="EMBL/GenBank/DDBJ databases">
        <title>Draft genome sequence of Gracibacillus halophilus YIM-C55.5, a moderately halophilic and thermophilic organism from the Xiaochaidamu salt lake.</title>
        <authorList>
            <person name="Sugumar T."/>
            <person name="Polireddy D.R."/>
            <person name="Antony A."/>
            <person name="Madhava Y.R."/>
            <person name="Sivakumar N."/>
        </authorList>
    </citation>
    <scope>NUCLEOTIDE SEQUENCE [LARGE SCALE GENOMIC DNA]</scope>
    <source>
        <strain evidence="9 10">YIM-C55.5</strain>
    </source>
</reference>
<dbReference type="RefSeq" id="WP_003468558.1">
    <property type="nucleotide sequence ID" value="NZ_APML01000030.1"/>
</dbReference>
<dbReference type="PROSITE" id="PS50983">
    <property type="entry name" value="FE_B12_PBP"/>
    <property type="match status" value="1"/>
</dbReference>
<evidence type="ECO:0000256" key="1">
    <source>
        <dbReference type="ARBA" id="ARBA00004193"/>
    </source>
</evidence>
<dbReference type="EMBL" id="APML01000030">
    <property type="protein sequence ID" value="ENH96800.1"/>
    <property type="molecule type" value="Genomic_DNA"/>
</dbReference>
<evidence type="ECO:0000256" key="6">
    <source>
        <dbReference type="SAM" id="MobiDB-lite"/>
    </source>
</evidence>
<evidence type="ECO:0000256" key="2">
    <source>
        <dbReference type="ARBA" id="ARBA00008814"/>
    </source>
</evidence>
<dbReference type="GO" id="GO:0030288">
    <property type="term" value="C:outer membrane-bounded periplasmic space"/>
    <property type="evidence" value="ECO:0007669"/>
    <property type="project" value="TreeGrafter"/>
</dbReference>
<name>N4WQR9_9BACI</name>
<dbReference type="Pfam" id="PF01497">
    <property type="entry name" value="Peripla_BP_2"/>
    <property type="match status" value="1"/>
</dbReference>
<feature type="chain" id="PRO_5039526534" evidence="7">
    <location>
        <begin position="20"/>
        <end position="328"/>
    </location>
</feature>
<feature type="coiled-coil region" evidence="5">
    <location>
        <begin position="178"/>
        <end position="205"/>
    </location>
</feature>
<organism evidence="9 10">
    <name type="scientific">Gracilibacillus halophilus YIM-C55.5</name>
    <dbReference type="NCBI Taxonomy" id="1308866"/>
    <lineage>
        <taxon>Bacteria</taxon>
        <taxon>Bacillati</taxon>
        <taxon>Bacillota</taxon>
        <taxon>Bacilli</taxon>
        <taxon>Bacillales</taxon>
        <taxon>Bacillaceae</taxon>
        <taxon>Gracilibacillus</taxon>
    </lineage>
</organism>
<comment type="similarity">
    <text evidence="2">Belongs to the bacterial solute-binding protein 8 family.</text>
</comment>
<dbReference type="GO" id="GO:1901678">
    <property type="term" value="P:iron coordination entity transport"/>
    <property type="evidence" value="ECO:0007669"/>
    <property type="project" value="UniProtKB-ARBA"/>
</dbReference>
<accession>N4WQR9</accession>
<evidence type="ECO:0000313" key="9">
    <source>
        <dbReference type="EMBL" id="ENH96800.1"/>
    </source>
</evidence>
<dbReference type="SUPFAM" id="SSF53807">
    <property type="entry name" value="Helical backbone' metal receptor"/>
    <property type="match status" value="1"/>
</dbReference>
<evidence type="ECO:0000256" key="5">
    <source>
        <dbReference type="SAM" id="Coils"/>
    </source>
</evidence>
<feature type="signal peptide" evidence="7">
    <location>
        <begin position="1"/>
        <end position="19"/>
    </location>
</feature>
<keyword evidence="5" id="KW-0175">Coiled coil</keyword>
<dbReference type="Gene3D" id="3.40.50.1980">
    <property type="entry name" value="Nitrogenase molybdenum iron protein domain"/>
    <property type="match status" value="2"/>
</dbReference>
<dbReference type="AlphaFoldDB" id="N4WQR9"/>
<proteinExistence type="inferred from homology"/>
<keyword evidence="10" id="KW-1185">Reference proteome</keyword>
<dbReference type="InterPro" id="IPR033870">
    <property type="entry name" value="FatB"/>
</dbReference>
<evidence type="ECO:0000313" key="10">
    <source>
        <dbReference type="Proteomes" id="UP000012283"/>
    </source>
</evidence>
<dbReference type="PROSITE" id="PS51257">
    <property type="entry name" value="PROKAR_LIPOPROTEIN"/>
    <property type="match status" value="1"/>
</dbReference>
<comment type="subcellular location">
    <subcellularLocation>
        <location evidence="1">Cell membrane</location>
        <topology evidence="1">Lipid-anchor</topology>
    </subcellularLocation>
</comment>
<protein>
    <submittedName>
        <fullName evidence="9">Periplasmic binding protein</fullName>
    </submittedName>
</protein>
<evidence type="ECO:0000259" key="8">
    <source>
        <dbReference type="PROSITE" id="PS50983"/>
    </source>
</evidence>
<dbReference type="InterPro" id="IPR051313">
    <property type="entry name" value="Bact_iron-sidero_bind"/>
</dbReference>
<dbReference type="PATRIC" id="fig|1308866.3.peg.1798"/>
<feature type="compositionally biased region" description="Acidic residues" evidence="6">
    <location>
        <begin position="30"/>
        <end position="49"/>
    </location>
</feature>
<dbReference type="STRING" id="1308866.J416_08884"/>
<feature type="region of interest" description="Disordered" evidence="6">
    <location>
        <begin position="25"/>
        <end position="49"/>
    </location>
</feature>
<dbReference type="OrthoDB" id="63946at2"/>
<evidence type="ECO:0000256" key="7">
    <source>
        <dbReference type="SAM" id="SignalP"/>
    </source>
</evidence>
<dbReference type="Proteomes" id="UP000012283">
    <property type="component" value="Unassembled WGS sequence"/>
</dbReference>
<evidence type="ECO:0000256" key="3">
    <source>
        <dbReference type="ARBA" id="ARBA00022448"/>
    </source>
</evidence>
<dbReference type="PANTHER" id="PTHR30532">
    <property type="entry name" value="IRON III DICITRATE-BINDING PERIPLASMIC PROTEIN"/>
    <property type="match status" value="1"/>
</dbReference>